<name>A0A2Z2P939_9GAMM</name>
<evidence type="ECO:0000259" key="9">
    <source>
        <dbReference type="PROSITE" id="PS50928"/>
    </source>
</evidence>
<dbReference type="SUPFAM" id="SSF161098">
    <property type="entry name" value="MetI-like"/>
    <property type="match status" value="1"/>
</dbReference>
<sequence>MVLFVLSLGAELIANDKPVAVHYDGDWYFPVFTAYPETTFGGDLAFDADYTDPYITDLIREKGSLYWPLIPFSYKTIDFELSSSPPSAPSARHWLGTDDQGRDVLARIIYGFRVSVSFGLLLTLFSTVIGVTAGAVQGYFGGLLDLLAQRFIEIWQGLPVLYLLIIMASVIQPGFVSLLVLMTMFSWTALVGVVRAEFLRARNFEYIRAARALGVGDAAIMIRHTLPNAMVATVTFLPFILSGSVTTLTGLDFLGLGLPPGSASLGEMLKQGRDNLHAPWLGLTAFIVLAIMLSLLVFVGEAVRDALDPRKTFSGSTQS</sequence>
<feature type="domain" description="ABC transmembrane type-1" evidence="9">
    <location>
        <begin position="112"/>
        <end position="304"/>
    </location>
</feature>
<evidence type="ECO:0000256" key="7">
    <source>
        <dbReference type="ARBA" id="ARBA00023136"/>
    </source>
</evidence>
<keyword evidence="3" id="KW-1003">Cell membrane</keyword>
<evidence type="ECO:0000256" key="3">
    <source>
        <dbReference type="ARBA" id="ARBA00022475"/>
    </source>
</evidence>
<dbReference type="PROSITE" id="PS50928">
    <property type="entry name" value="ABC_TM1"/>
    <property type="match status" value="1"/>
</dbReference>
<dbReference type="PANTHER" id="PTHR30325">
    <property type="entry name" value="MEMBRANE COMPONENT OF ABC TRANSPORTER"/>
    <property type="match status" value="1"/>
</dbReference>
<evidence type="ECO:0000313" key="11">
    <source>
        <dbReference type="Proteomes" id="UP000250079"/>
    </source>
</evidence>
<proteinExistence type="inferred from homology"/>
<dbReference type="GO" id="GO:0042884">
    <property type="term" value="P:microcin transport"/>
    <property type="evidence" value="ECO:0007669"/>
    <property type="project" value="TreeGrafter"/>
</dbReference>
<feature type="transmembrane region" description="Helical" evidence="8">
    <location>
        <begin position="160"/>
        <end position="193"/>
    </location>
</feature>
<feature type="transmembrane region" description="Helical" evidence="8">
    <location>
        <begin position="231"/>
        <end position="258"/>
    </location>
</feature>
<dbReference type="Gene3D" id="1.10.3720.10">
    <property type="entry name" value="MetI-like"/>
    <property type="match status" value="1"/>
</dbReference>
<dbReference type="GO" id="GO:0005886">
    <property type="term" value="C:plasma membrane"/>
    <property type="evidence" value="ECO:0007669"/>
    <property type="project" value="UniProtKB-SubCell"/>
</dbReference>
<evidence type="ECO:0000313" key="10">
    <source>
        <dbReference type="EMBL" id="ASJ76404.1"/>
    </source>
</evidence>
<gene>
    <name evidence="10" type="primary">yejE</name>
    <name evidence="10" type="ORF">IMCC3135_31785</name>
</gene>
<dbReference type="CDD" id="cd06261">
    <property type="entry name" value="TM_PBP2"/>
    <property type="match status" value="1"/>
</dbReference>
<dbReference type="InterPro" id="IPR000515">
    <property type="entry name" value="MetI-like"/>
</dbReference>
<feature type="transmembrane region" description="Helical" evidence="8">
    <location>
        <begin position="116"/>
        <end position="140"/>
    </location>
</feature>
<dbReference type="Pfam" id="PF00528">
    <property type="entry name" value="BPD_transp_1"/>
    <property type="match status" value="1"/>
</dbReference>
<keyword evidence="5 8" id="KW-0812">Transmembrane</keyword>
<comment type="similarity">
    <text evidence="8">Belongs to the binding-protein-dependent transport system permease family.</text>
</comment>
<dbReference type="KEGG" id="gai:IMCC3135_31785"/>
<protein>
    <submittedName>
        <fullName evidence="10">Inner membrane ABC transporter permease protein YejE</fullName>
    </submittedName>
</protein>
<dbReference type="EMBL" id="CP018632">
    <property type="protein sequence ID" value="ASJ76404.1"/>
    <property type="molecule type" value="Genomic_DNA"/>
</dbReference>
<keyword evidence="6 8" id="KW-1133">Transmembrane helix</keyword>
<keyword evidence="11" id="KW-1185">Reference proteome</keyword>
<keyword evidence="7 8" id="KW-0472">Membrane</keyword>
<accession>A0A2Z2P939</accession>
<feature type="transmembrane region" description="Helical" evidence="8">
    <location>
        <begin position="278"/>
        <end position="300"/>
    </location>
</feature>
<evidence type="ECO:0000256" key="1">
    <source>
        <dbReference type="ARBA" id="ARBA00004429"/>
    </source>
</evidence>
<dbReference type="InterPro" id="IPR035906">
    <property type="entry name" value="MetI-like_sf"/>
</dbReference>
<keyword evidence="4" id="KW-0997">Cell inner membrane</keyword>
<dbReference type="Proteomes" id="UP000250079">
    <property type="component" value="Chromosome"/>
</dbReference>
<dbReference type="NCBIfam" id="NF011596">
    <property type="entry name" value="PRK15021.1"/>
    <property type="match status" value="1"/>
</dbReference>
<evidence type="ECO:0000256" key="5">
    <source>
        <dbReference type="ARBA" id="ARBA00022692"/>
    </source>
</evidence>
<evidence type="ECO:0000256" key="6">
    <source>
        <dbReference type="ARBA" id="ARBA00022989"/>
    </source>
</evidence>
<dbReference type="FunFam" id="1.10.3720.10:FF:000005">
    <property type="entry name" value="Microcin C ABC transporter permease"/>
    <property type="match status" value="1"/>
</dbReference>
<organism evidence="10 11">
    <name type="scientific">Granulosicoccus antarcticus IMCC3135</name>
    <dbReference type="NCBI Taxonomy" id="1192854"/>
    <lineage>
        <taxon>Bacteria</taxon>
        <taxon>Pseudomonadati</taxon>
        <taxon>Pseudomonadota</taxon>
        <taxon>Gammaproteobacteria</taxon>
        <taxon>Chromatiales</taxon>
        <taxon>Granulosicoccaceae</taxon>
        <taxon>Granulosicoccus</taxon>
    </lineage>
</organism>
<comment type="subcellular location">
    <subcellularLocation>
        <location evidence="1">Cell inner membrane</location>
        <topology evidence="1">Multi-pass membrane protein</topology>
    </subcellularLocation>
    <subcellularLocation>
        <location evidence="8">Cell membrane</location>
        <topology evidence="8">Multi-pass membrane protein</topology>
    </subcellularLocation>
</comment>
<dbReference type="AlphaFoldDB" id="A0A2Z2P939"/>
<evidence type="ECO:0000256" key="8">
    <source>
        <dbReference type="RuleBase" id="RU363032"/>
    </source>
</evidence>
<evidence type="ECO:0000256" key="2">
    <source>
        <dbReference type="ARBA" id="ARBA00022448"/>
    </source>
</evidence>
<evidence type="ECO:0000256" key="4">
    <source>
        <dbReference type="ARBA" id="ARBA00022519"/>
    </source>
</evidence>
<keyword evidence="2 8" id="KW-0813">Transport</keyword>
<dbReference type="PANTHER" id="PTHR30325:SF0">
    <property type="entry name" value="INNER MEMBRANE ABC TRANSPORTER PERMEASE PROTEIN YEJE"/>
    <property type="match status" value="1"/>
</dbReference>
<dbReference type="GO" id="GO:0055085">
    <property type="term" value="P:transmembrane transport"/>
    <property type="evidence" value="ECO:0007669"/>
    <property type="project" value="InterPro"/>
</dbReference>
<reference evidence="10 11" key="1">
    <citation type="submission" date="2016-12" db="EMBL/GenBank/DDBJ databases">
        <authorList>
            <person name="Song W.-J."/>
            <person name="Kurnit D.M."/>
        </authorList>
    </citation>
    <scope>NUCLEOTIDE SEQUENCE [LARGE SCALE GENOMIC DNA]</scope>
    <source>
        <strain evidence="10 11">IMCC3135</strain>
    </source>
</reference>